<keyword evidence="2" id="KW-1185">Reference proteome</keyword>
<evidence type="ECO:0000313" key="1">
    <source>
        <dbReference type="EMBL" id="NYG60706.1"/>
    </source>
</evidence>
<comment type="caution">
    <text evidence="1">The sequence shown here is derived from an EMBL/GenBank/DDBJ whole genome shotgun (WGS) entry which is preliminary data.</text>
</comment>
<proteinExistence type="predicted"/>
<gene>
    <name evidence="1" type="ORF">BJ980_003629</name>
</gene>
<dbReference type="EMBL" id="JACCAA010000001">
    <property type="protein sequence ID" value="NYG60706.1"/>
    <property type="molecule type" value="Genomic_DNA"/>
</dbReference>
<dbReference type="Proteomes" id="UP000540656">
    <property type="component" value="Unassembled WGS sequence"/>
</dbReference>
<name>A0A7Y9S3J9_9ACTN</name>
<protein>
    <submittedName>
        <fullName evidence="1">Uncharacterized protein</fullName>
    </submittedName>
</protein>
<sequence>MRWQRHTLPVEVRVVPLAAGEKALAGCVAESGAVVVGTRDAFYVSSGDGLVRIPWEQVEKADWDNDKGQLSVVEVGTWGAARPVHELTLAEPGRLLELVRERVTASVVLQRHVPIRGRRGVKVIARRAPGGNRALTWVYEFDEGVDPDDPEVRRLADLGLAKALEETGLR</sequence>
<accession>A0A7Y9S3J9</accession>
<reference evidence="1 2" key="1">
    <citation type="submission" date="2020-07" db="EMBL/GenBank/DDBJ databases">
        <title>Sequencing the genomes of 1000 actinobacteria strains.</title>
        <authorList>
            <person name="Klenk H.-P."/>
        </authorList>
    </citation>
    <scope>NUCLEOTIDE SEQUENCE [LARGE SCALE GENOMIC DNA]</scope>
    <source>
        <strain evidence="1 2">DSM 23819</strain>
    </source>
</reference>
<evidence type="ECO:0000313" key="2">
    <source>
        <dbReference type="Proteomes" id="UP000540656"/>
    </source>
</evidence>
<dbReference type="AlphaFoldDB" id="A0A7Y9S3J9"/>
<dbReference type="RefSeq" id="WP_218855571.1">
    <property type="nucleotide sequence ID" value="NZ_JACCAA010000001.1"/>
</dbReference>
<organism evidence="1 2">
    <name type="scientific">Nocardioides daedukensis</name>
    <dbReference type="NCBI Taxonomy" id="634462"/>
    <lineage>
        <taxon>Bacteria</taxon>
        <taxon>Bacillati</taxon>
        <taxon>Actinomycetota</taxon>
        <taxon>Actinomycetes</taxon>
        <taxon>Propionibacteriales</taxon>
        <taxon>Nocardioidaceae</taxon>
        <taxon>Nocardioides</taxon>
    </lineage>
</organism>